<dbReference type="Pfam" id="PF00176">
    <property type="entry name" value="SNF2-rel_dom"/>
    <property type="match status" value="1"/>
</dbReference>
<dbReference type="GO" id="GO:0008170">
    <property type="term" value="F:N-methyltransferase activity"/>
    <property type="evidence" value="ECO:0007669"/>
    <property type="project" value="InterPro"/>
</dbReference>
<feature type="compositionally biased region" description="Basic and acidic residues" evidence="2">
    <location>
        <begin position="223"/>
        <end position="238"/>
    </location>
</feature>
<feature type="region of interest" description="Disordered" evidence="2">
    <location>
        <begin position="223"/>
        <end position="246"/>
    </location>
</feature>
<dbReference type="SUPFAM" id="SSF53335">
    <property type="entry name" value="S-adenosyl-L-methionine-dependent methyltransferases"/>
    <property type="match status" value="1"/>
</dbReference>
<dbReference type="GO" id="GO:0005524">
    <property type="term" value="F:ATP binding"/>
    <property type="evidence" value="ECO:0007669"/>
    <property type="project" value="InterPro"/>
</dbReference>
<dbReference type="PRINTS" id="PR00507">
    <property type="entry name" value="N12N6MTFRASE"/>
</dbReference>
<dbReference type="InterPro" id="IPR027417">
    <property type="entry name" value="P-loop_NTPase"/>
</dbReference>
<evidence type="ECO:0000256" key="2">
    <source>
        <dbReference type="SAM" id="MobiDB-lite"/>
    </source>
</evidence>
<evidence type="ECO:0000313" key="4">
    <source>
        <dbReference type="EMBL" id="EHG22355.1"/>
    </source>
</evidence>
<dbReference type="PANTHER" id="PTHR41313">
    <property type="entry name" value="ADENINE-SPECIFIC METHYLTRANSFERASE"/>
    <property type="match status" value="1"/>
</dbReference>
<dbReference type="Pfam" id="PF02384">
    <property type="entry name" value="N6_Mtase"/>
    <property type="match status" value="1"/>
</dbReference>
<dbReference type="PATRIC" id="fig|679201.3.peg.393"/>
<evidence type="ECO:0000259" key="3">
    <source>
        <dbReference type="PROSITE" id="PS51194"/>
    </source>
</evidence>
<reference evidence="4 5" key="1">
    <citation type="submission" date="2011-08" db="EMBL/GenBank/DDBJ databases">
        <title>The Genome Sequence of Selenomonas infelix ATCC 43532.</title>
        <authorList>
            <consortium name="The Broad Institute Genome Sequencing Platform"/>
            <person name="Earl A."/>
            <person name="Ward D."/>
            <person name="Feldgarden M."/>
            <person name="Gevers D."/>
            <person name="Izard J."/>
            <person name="Blanton J.M."/>
            <person name="Baranova O.V."/>
            <person name="Dewhirst F.E."/>
            <person name="Young S.K."/>
            <person name="Zeng Q."/>
            <person name="Gargeya S."/>
            <person name="Fitzgerald M."/>
            <person name="Haas B."/>
            <person name="Abouelleil A."/>
            <person name="Alvarado L."/>
            <person name="Arachchi H.M."/>
            <person name="Berlin A."/>
            <person name="Brown A."/>
            <person name="Chapman S.B."/>
            <person name="Chen Z."/>
            <person name="Dunbar C."/>
            <person name="Freedman E."/>
            <person name="Gearin G."/>
            <person name="Gellesch M."/>
            <person name="Goldberg J."/>
            <person name="Griggs A."/>
            <person name="Gujja S."/>
            <person name="Heiman D."/>
            <person name="Howarth C."/>
            <person name="Larson L."/>
            <person name="Lui A."/>
            <person name="MacDonald P.J.P."/>
            <person name="Montmayeur A."/>
            <person name="Murphy C."/>
            <person name="Neiman D."/>
            <person name="Pearson M."/>
            <person name="Priest M."/>
            <person name="Roberts A."/>
            <person name="Saif S."/>
            <person name="Shea T."/>
            <person name="Shenoy N."/>
            <person name="Sisk P."/>
            <person name="Stolte C."/>
            <person name="Sykes S."/>
            <person name="Wortman J."/>
            <person name="Nusbaum C."/>
            <person name="Birren B."/>
        </authorList>
    </citation>
    <scope>NUCLEOTIDE SEQUENCE [LARGE SCALE GENOMIC DNA]</scope>
    <source>
        <strain evidence="4 5">ATCC 43532</strain>
    </source>
</reference>
<protein>
    <recommendedName>
        <fullName evidence="3">Helicase C-terminal domain-containing protein</fullName>
    </recommendedName>
</protein>
<organism evidence="4 5">
    <name type="scientific">Selenomonas infelix ATCC 43532</name>
    <dbReference type="NCBI Taxonomy" id="679201"/>
    <lineage>
        <taxon>Bacteria</taxon>
        <taxon>Bacillati</taxon>
        <taxon>Bacillota</taxon>
        <taxon>Negativicutes</taxon>
        <taxon>Selenomonadales</taxon>
        <taxon>Selenomonadaceae</taxon>
        <taxon>Selenomonas</taxon>
    </lineage>
</organism>
<feature type="domain" description="Helicase C-terminal" evidence="3">
    <location>
        <begin position="1994"/>
        <end position="2157"/>
    </location>
</feature>
<feature type="coiled-coil region" evidence="1">
    <location>
        <begin position="1188"/>
        <end position="1215"/>
    </location>
</feature>
<name>G5GMB0_9FIRM</name>
<comment type="caution">
    <text evidence="4">The sequence shown here is derived from an EMBL/GenBank/DDBJ whole genome shotgun (WGS) entry which is preliminary data.</text>
</comment>
<dbReference type="GO" id="GO:0003677">
    <property type="term" value="F:DNA binding"/>
    <property type="evidence" value="ECO:0007669"/>
    <property type="project" value="InterPro"/>
</dbReference>
<dbReference type="InterPro" id="IPR001650">
    <property type="entry name" value="Helicase_C-like"/>
</dbReference>
<feature type="coiled-coil region" evidence="1">
    <location>
        <begin position="1699"/>
        <end position="1747"/>
    </location>
</feature>
<dbReference type="InterPro" id="IPR000330">
    <property type="entry name" value="SNF2_N"/>
</dbReference>
<dbReference type="InterPro" id="IPR029063">
    <property type="entry name" value="SAM-dependent_MTases_sf"/>
</dbReference>
<dbReference type="eggNOG" id="COG0553">
    <property type="taxonomic scope" value="Bacteria"/>
</dbReference>
<dbReference type="SMART" id="SM00487">
    <property type="entry name" value="DEXDc"/>
    <property type="match status" value="1"/>
</dbReference>
<keyword evidence="1" id="KW-0175">Coiled coil</keyword>
<feature type="region of interest" description="Disordered" evidence="2">
    <location>
        <begin position="2385"/>
        <end position="2406"/>
    </location>
</feature>
<dbReference type="PROSITE" id="PS51194">
    <property type="entry name" value="HELICASE_CTER"/>
    <property type="match status" value="1"/>
</dbReference>
<dbReference type="Gene3D" id="3.40.50.150">
    <property type="entry name" value="Vaccinia Virus protein VP39"/>
    <property type="match status" value="1"/>
</dbReference>
<dbReference type="HOGENOM" id="CLU_000181_0_1_9"/>
<accession>G5GMB0</accession>
<dbReference type="InterPro" id="IPR014001">
    <property type="entry name" value="Helicase_ATP-bd"/>
</dbReference>
<dbReference type="InterPro" id="IPR038718">
    <property type="entry name" value="SNF2-like_sf"/>
</dbReference>
<dbReference type="CDD" id="cd02440">
    <property type="entry name" value="AdoMet_MTases"/>
    <property type="match status" value="1"/>
</dbReference>
<dbReference type="RefSeq" id="WP_006691841.1">
    <property type="nucleotide sequence ID" value="NZ_JH376797.1"/>
</dbReference>
<dbReference type="Proteomes" id="UP000004129">
    <property type="component" value="Unassembled WGS sequence"/>
</dbReference>
<feature type="coiled-coil region" evidence="1">
    <location>
        <begin position="2192"/>
        <end position="2248"/>
    </location>
</feature>
<dbReference type="PANTHER" id="PTHR41313:SF1">
    <property type="entry name" value="DNA METHYLASE ADENINE-SPECIFIC DOMAIN-CONTAINING PROTEIN"/>
    <property type="match status" value="1"/>
</dbReference>
<evidence type="ECO:0000256" key="1">
    <source>
        <dbReference type="SAM" id="Coils"/>
    </source>
</evidence>
<dbReference type="InterPro" id="IPR052933">
    <property type="entry name" value="DNA_Protect_Modify"/>
</dbReference>
<gene>
    <name evidence="4" type="ORF">HMPREF9334_00391</name>
</gene>
<feature type="region of interest" description="Disordered" evidence="2">
    <location>
        <begin position="260"/>
        <end position="340"/>
    </location>
</feature>
<keyword evidence="5" id="KW-1185">Reference proteome</keyword>
<evidence type="ECO:0000313" key="5">
    <source>
        <dbReference type="Proteomes" id="UP000004129"/>
    </source>
</evidence>
<dbReference type="SUPFAM" id="SSF52540">
    <property type="entry name" value="P-loop containing nucleoside triphosphate hydrolases"/>
    <property type="match status" value="2"/>
</dbReference>
<feature type="compositionally biased region" description="Basic and acidic residues" evidence="2">
    <location>
        <begin position="278"/>
        <end position="309"/>
    </location>
</feature>
<dbReference type="Gene3D" id="3.40.50.300">
    <property type="entry name" value="P-loop containing nucleotide triphosphate hydrolases"/>
    <property type="match status" value="1"/>
</dbReference>
<dbReference type="Gene3D" id="3.40.50.10810">
    <property type="entry name" value="Tandem AAA-ATPase domain"/>
    <property type="match status" value="2"/>
</dbReference>
<dbReference type="Pfam" id="PF00271">
    <property type="entry name" value="Helicase_C"/>
    <property type="match status" value="1"/>
</dbReference>
<sequence>MDEKEQLQVEIRNHLIEVGGSTYQYKNFLDTIAKFHKYSIIEQINLHYHAPSEASAVAPDYVWKNSFRTTLRDGAVAIPLLVTQDNEQYDVRYVYDMRDTLAYQNGEAALQGIPWKFSPEYENLVKSALDSASAQSIDAAIRAKVVELTTAQNTAHDDFITASVEYIVRSRLGLSNQTTFPEEMSIPQDVHIAVILGEVNQISRTILDSIGKVITVANRENAAKKEAVSNENDRRNDPEISLWDMGRYEKGVPEKDAARGVAANAGGRNTGSVPARVRRNDVREVGADDRGNLPAGQRDRGTQEARRNAVDPQVQQRSGRGAGTSDGRDHAGSPRSLSVGDFSITIPETLQSESANKIFADLQTAREEGQITSAQARGIYLSFVRELMSAEALTTKEQDALIGRAYYEVAATYTSPIVIQQSARKEQVETVRSVQEETIPKEAPVSKEDTALSMNSSIKTWYPEKYPNDQSGTYLEDITFQELTDALPMGSELYAYAGIDSSDVRERLFIQLAELSERPYDDILSVWTDSPSADLVKEQLEETVNDPENIPMDSSTIETDPPSEIHEIEETVRPVYEAEIVDPQTIEVPASEDHIEINVPPTIDAEFTEVDLSKLDLSADMSTMAGKRAVFERNMAAIQIANHLERTGNLPNEQELEVLRSYSGFGGISEAFDARNTTWHNEYVRAKEVMTEPEYLSARTSTLDAFYTPPEIVQAIYQGLEKAGFREGNILDPSTGTGRFLHHMSEDMKERSHRVGIELDTLTAKIARYATDGAVILNNGFERTNFPQNAFDLAISNVPFGNYIITDSNYDGNYFVHDYFLKKMMDQVRPGGLVVAITSHGTMDKKDDTLRRELAQKGELIRAVRLPNKLFAGAGTDVLSDLLIFRKREKELAPNAEMPAWVNADLQEFVYFDNGKRVEDGYHLNRYFVENPTDILGTLSARNRAFGVEPYVEGDDRGIKALADELSAVLSGIPTNSYQPLPVALPVPQEIERPSNNQPFGFYEQNGSLVYYTPQGKIEAKGFDKKNEQKIRSAIRIRDVIREMFDAETYGCSDTELAQFQDKLNQLYEEHTKKYGRIHQDKSFRRVFSMDASYPILLSLEIVENDEYIGRSDVFSKRTIHAYSAPDHAETPGEALMISMQEKGRVDIPYMAKLTGMSAEDVVRDLEYTSIFEDMETNSYLPADEYLSGDVRARMEALEKQIQKWQQEMEDVVKEQAFPVPKDFPYRLSGRNLPLEKMARWNAIGFLSDEDKKTLFRGENREAFYYVLKHSSEQFQKEYLRFLEENAPETGAALNDPMFYLECLRNNVMFDFDVNETHRIFSKTLASLGLDHRDLTEEATEIKMMGFLYQTFSDYQRGAHPEVLEPQRLVSALQEHLRTYDEKIEITRNGDDNPLISYLRDEIQRAGKNLEALEKVKPKDLTADEIKINLGATWIPTEDIEQFIRDVLEYRGTNRLVQYAASTGEWKVEHNSGDAYRSNQVKMYSTFGTKDTNALAILEAALNHRQIRIRNDKGVVLEEASLLVAQKMDNLRDEFLKWVYRDEERKMRLVSYYNRHFNNIVPREFDGSRLTFPGMNPEIELKKHQKDAVAHTLYGGNTLLAHVVGAGKTFEMQASAMESKRIGLCKKSLMIMPGHLTEQFGAEFLRLYPNAKILVATPKDFQKDKRAEFCAKITGQDWDAVVMSYEQFGKIPLSLERQEQFLKREIQELTDSLEALKIAKEGRGFSVKQMEKQIKKLKKQYESVMEAYQSRQDATITFEQLGIDRLYVDEAHFYKNLSFTTKIQGLNATGAEKSTDLLAKIQYLNEITNERGVVFATGTPLSNSMAELYTLQRYLRPSRLEKQGLYHFDAWASAFGQETTTMEIDPAGKGFRAKTRFARFNNIPELMSMFKEFADVRTAESLKLPVPEYDINIIKAEASPLQKELVDRLAERAKRIRQRKPIRLREDADESSGKGMDNMLVVVKEGQSAALDPRIIDPSYPDNPAGKVNLCVNNVYDIYKETMDKKSTQVIFCDQSTPNAKAPFTVYGDIRDKLMGKGVPKDQIAFIHDYDTPEKKEALFTRVRKGEVRILLGSSDKLGVGTNIQDKLIASHDLDCPWKPSQIEQRFGRIVRRGNENEKVKVFRYVTDATFDSYMWQTNETKQRFISQVMTNRTPVREADDVDEFTMTYAQLKAACTGNPLYKEQFELRSDLQKLGAERAQYLEDQSRLNNRLNVGLPAYIKTAEGFLQNMRKDIDTLNQNVDDKSLVLGGVTYKTPKEIGEVLADCARAIYDGKFKETPRGRYRGMKISIVQNEQHKIDVIMSGMTTTSFRIGATTPEENATRLEDAPRTVFEKLPSAEAEVKRLYQEVEDCKEGLGKPFPKEEEYQEKTLRFNEVNLLIEEQNKQEDQQVTKTLEAKQEEAVAR</sequence>
<dbReference type="SMART" id="SM00490">
    <property type="entry name" value="HELICc"/>
    <property type="match status" value="1"/>
</dbReference>
<dbReference type="EMBL" id="ACZM01000003">
    <property type="protein sequence ID" value="EHG22355.1"/>
    <property type="molecule type" value="Genomic_DNA"/>
</dbReference>
<dbReference type="eggNOG" id="COG0827">
    <property type="taxonomic scope" value="Bacteria"/>
</dbReference>
<feature type="compositionally biased region" description="Low complexity" evidence="2">
    <location>
        <begin position="260"/>
        <end position="271"/>
    </location>
</feature>
<dbReference type="InterPro" id="IPR003356">
    <property type="entry name" value="DNA_methylase_A-5"/>
</dbReference>
<dbReference type="eggNOG" id="COG4646">
    <property type="taxonomic scope" value="Bacteria"/>
</dbReference>
<proteinExistence type="predicted"/>
<dbReference type="STRING" id="679201.HMPREF9334_00391"/>